<evidence type="ECO:0000256" key="8">
    <source>
        <dbReference type="SAM" id="Phobius"/>
    </source>
</evidence>
<protein>
    <recommendedName>
        <fullName evidence="9">G-protein coupled receptors family 1 profile domain-containing protein</fullName>
    </recommendedName>
</protein>
<evidence type="ECO:0000256" key="4">
    <source>
        <dbReference type="ARBA" id="ARBA00023040"/>
    </source>
</evidence>
<dbReference type="Pfam" id="PF00001">
    <property type="entry name" value="7tm_1"/>
    <property type="match status" value="1"/>
</dbReference>
<evidence type="ECO:0000313" key="10">
    <source>
        <dbReference type="EMBL" id="KAK2171292.1"/>
    </source>
</evidence>
<keyword evidence="5 8" id="KW-0472">Membrane</keyword>
<dbReference type="InterPro" id="IPR017452">
    <property type="entry name" value="GPCR_Rhodpsn_7TM"/>
</dbReference>
<comment type="subcellular location">
    <subcellularLocation>
        <location evidence="1">Membrane</location>
        <topology evidence="1">Multi-pass membrane protein</topology>
    </subcellularLocation>
</comment>
<evidence type="ECO:0000256" key="5">
    <source>
        <dbReference type="ARBA" id="ARBA00023136"/>
    </source>
</evidence>
<keyword evidence="3 8" id="KW-1133">Transmembrane helix</keyword>
<feature type="transmembrane region" description="Helical" evidence="8">
    <location>
        <begin position="85"/>
        <end position="105"/>
    </location>
</feature>
<dbReference type="EMBL" id="JAODUO010001082">
    <property type="protein sequence ID" value="KAK2171292.1"/>
    <property type="molecule type" value="Genomic_DNA"/>
</dbReference>
<dbReference type="AlphaFoldDB" id="A0AAD9NI90"/>
<dbReference type="Gene3D" id="1.20.1070.10">
    <property type="entry name" value="Rhodopsin 7-helix transmembrane proteins"/>
    <property type="match status" value="1"/>
</dbReference>
<evidence type="ECO:0000256" key="3">
    <source>
        <dbReference type="ARBA" id="ARBA00022989"/>
    </source>
</evidence>
<organism evidence="10 11">
    <name type="scientific">Ridgeia piscesae</name>
    <name type="common">Tubeworm</name>
    <dbReference type="NCBI Taxonomy" id="27915"/>
    <lineage>
        <taxon>Eukaryota</taxon>
        <taxon>Metazoa</taxon>
        <taxon>Spiralia</taxon>
        <taxon>Lophotrochozoa</taxon>
        <taxon>Annelida</taxon>
        <taxon>Polychaeta</taxon>
        <taxon>Sedentaria</taxon>
        <taxon>Canalipalpata</taxon>
        <taxon>Sabellida</taxon>
        <taxon>Siboglinidae</taxon>
        <taxon>Ridgeia</taxon>
    </lineage>
</organism>
<comment type="caution">
    <text evidence="10">The sequence shown here is derived from an EMBL/GenBank/DDBJ whole genome shotgun (WGS) entry which is preliminary data.</text>
</comment>
<dbReference type="PROSITE" id="PS50262">
    <property type="entry name" value="G_PROTEIN_RECEP_F1_2"/>
    <property type="match status" value="1"/>
</dbReference>
<dbReference type="InterPro" id="IPR000276">
    <property type="entry name" value="GPCR_Rhodpsn"/>
</dbReference>
<keyword evidence="11" id="KW-1185">Reference proteome</keyword>
<keyword evidence="2 8" id="KW-0812">Transmembrane</keyword>
<dbReference type="GO" id="GO:0005886">
    <property type="term" value="C:plasma membrane"/>
    <property type="evidence" value="ECO:0007669"/>
    <property type="project" value="TreeGrafter"/>
</dbReference>
<dbReference type="PANTHER" id="PTHR45695:SF15">
    <property type="entry name" value="OPSIN RH2"/>
    <property type="match status" value="1"/>
</dbReference>
<feature type="transmembrane region" description="Helical" evidence="8">
    <location>
        <begin position="48"/>
        <end position="73"/>
    </location>
</feature>
<dbReference type="SUPFAM" id="SSF81321">
    <property type="entry name" value="Family A G protein-coupled receptor-like"/>
    <property type="match status" value="1"/>
</dbReference>
<accession>A0AAD9NI90</accession>
<gene>
    <name evidence="10" type="ORF">NP493_1081g02013</name>
</gene>
<evidence type="ECO:0000256" key="6">
    <source>
        <dbReference type="ARBA" id="ARBA00023170"/>
    </source>
</evidence>
<dbReference type="PANTHER" id="PTHR45695">
    <property type="entry name" value="LEUCOKININ RECEPTOR-RELATED"/>
    <property type="match status" value="1"/>
</dbReference>
<name>A0AAD9NI90_RIDPI</name>
<feature type="domain" description="G-protein coupled receptors family 1 profile" evidence="9">
    <location>
        <begin position="64"/>
        <end position="151"/>
    </location>
</feature>
<evidence type="ECO:0000256" key="2">
    <source>
        <dbReference type="ARBA" id="ARBA00022692"/>
    </source>
</evidence>
<evidence type="ECO:0000256" key="7">
    <source>
        <dbReference type="ARBA" id="ARBA00023224"/>
    </source>
</evidence>
<sequence>MEGDANLTQPAPSNGSEAPMECTNDYCIPDDEYVDMILAYVFPRPSEWFLIGAYAVVFFAGLVGNGLVCFAVWRNHSMRTVTNYFIVNLAVADFLVITICLPPTVVGDVTETWYLGRAMCKIVNYLQTMTSSSSYVGQSRSSKEPYGSVRC</sequence>
<dbReference type="Proteomes" id="UP001209878">
    <property type="component" value="Unassembled WGS sequence"/>
</dbReference>
<reference evidence="10" key="1">
    <citation type="journal article" date="2023" name="Mol. Biol. Evol.">
        <title>Third-Generation Sequencing Reveals the Adaptive Role of the Epigenome in Three Deep-Sea Polychaetes.</title>
        <authorList>
            <person name="Perez M."/>
            <person name="Aroh O."/>
            <person name="Sun Y."/>
            <person name="Lan Y."/>
            <person name="Juniper S.K."/>
            <person name="Young C.R."/>
            <person name="Angers B."/>
            <person name="Qian P.Y."/>
        </authorList>
    </citation>
    <scope>NUCLEOTIDE SEQUENCE</scope>
    <source>
        <strain evidence="10">R07B-5</strain>
    </source>
</reference>
<keyword evidence="4" id="KW-0297">G-protein coupled receptor</keyword>
<evidence type="ECO:0000256" key="1">
    <source>
        <dbReference type="ARBA" id="ARBA00004141"/>
    </source>
</evidence>
<evidence type="ECO:0000313" key="11">
    <source>
        <dbReference type="Proteomes" id="UP001209878"/>
    </source>
</evidence>
<keyword evidence="7" id="KW-0807">Transducer</keyword>
<evidence type="ECO:0000259" key="9">
    <source>
        <dbReference type="PROSITE" id="PS50262"/>
    </source>
</evidence>
<dbReference type="GO" id="GO:0004930">
    <property type="term" value="F:G protein-coupled receptor activity"/>
    <property type="evidence" value="ECO:0007669"/>
    <property type="project" value="UniProtKB-KW"/>
</dbReference>
<keyword evidence="6" id="KW-0675">Receptor</keyword>
<dbReference type="PRINTS" id="PR00237">
    <property type="entry name" value="GPCRRHODOPSN"/>
</dbReference>
<proteinExistence type="predicted"/>